<accession>A0A284RVG7</accession>
<reference evidence="2" key="1">
    <citation type="journal article" date="2017" name="Nat. Ecol. Evol.">
        <title>Genome expansion and lineage-specific genetic innovations in the forest pathogenic fungi Armillaria.</title>
        <authorList>
            <person name="Sipos G."/>
            <person name="Prasanna A.N."/>
            <person name="Walter M.C."/>
            <person name="O'Connor E."/>
            <person name="Balint B."/>
            <person name="Krizsan K."/>
            <person name="Kiss B."/>
            <person name="Hess J."/>
            <person name="Varga T."/>
            <person name="Slot J."/>
            <person name="Riley R."/>
            <person name="Boka B."/>
            <person name="Rigling D."/>
            <person name="Barry K."/>
            <person name="Lee J."/>
            <person name="Mihaltcheva S."/>
            <person name="LaButti K."/>
            <person name="Lipzen A."/>
            <person name="Waldron R."/>
            <person name="Moloney N.M."/>
            <person name="Sperisen C."/>
            <person name="Kredics L."/>
            <person name="Vagvoelgyi C."/>
            <person name="Patrignani A."/>
            <person name="Fitzpatrick D."/>
            <person name="Nagy I."/>
            <person name="Doyle S."/>
            <person name="Anderson J.B."/>
            <person name="Grigoriev I.V."/>
            <person name="Gueldener U."/>
            <person name="Muensterkoetter M."/>
            <person name="Nagy L.G."/>
        </authorList>
    </citation>
    <scope>NUCLEOTIDE SEQUENCE [LARGE SCALE GENOMIC DNA]</scope>
    <source>
        <strain evidence="2">C18/9</strain>
    </source>
</reference>
<evidence type="ECO:0000313" key="2">
    <source>
        <dbReference type="Proteomes" id="UP000219338"/>
    </source>
</evidence>
<dbReference type="EMBL" id="FUEG01000018">
    <property type="protein sequence ID" value="SJL12756.1"/>
    <property type="molecule type" value="Genomic_DNA"/>
</dbReference>
<proteinExistence type="predicted"/>
<name>A0A284RVG7_ARMOS</name>
<sequence length="120" mass="13447">MSGLSAWHEINSAEWAGGNKFVIHIKTAAAKRGAHLFHPKHCPVILEHLFALCEGLQTSNSFNIAVWVVALCAFWECCHLGELTIPSHNAFDEELHVAKSVQISFYRHFRGAESVQFHIP</sequence>
<keyword evidence="2" id="KW-1185">Reference proteome</keyword>
<organism evidence="1 2">
    <name type="scientific">Armillaria ostoyae</name>
    <name type="common">Armillaria root rot fungus</name>
    <dbReference type="NCBI Taxonomy" id="47428"/>
    <lineage>
        <taxon>Eukaryota</taxon>
        <taxon>Fungi</taxon>
        <taxon>Dikarya</taxon>
        <taxon>Basidiomycota</taxon>
        <taxon>Agaricomycotina</taxon>
        <taxon>Agaricomycetes</taxon>
        <taxon>Agaricomycetidae</taxon>
        <taxon>Agaricales</taxon>
        <taxon>Marasmiineae</taxon>
        <taxon>Physalacriaceae</taxon>
        <taxon>Armillaria</taxon>
    </lineage>
</organism>
<dbReference type="AlphaFoldDB" id="A0A284RVG7"/>
<dbReference type="Proteomes" id="UP000219338">
    <property type="component" value="Unassembled WGS sequence"/>
</dbReference>
<dbReference type="STRING" id="47428.A0A284RVG7"/>
<dbReference type="OrthoDB" id="2506773at2759"/>
<protein>
    <submittedName>
        <fullName evidence="1">Uncharacterized protein</fullName>
    </submittedName>
</protein>
<evidence type="ECO:0000313" key="1">
    <source>
        <dbReference type="EMBL" id="SJL12756.1"/>
    </source>
</evidence>
<gene>
    <name evidence="1" type="ORF">ARMOST_16187</name>
</gene>